<dbReference type="Pfam" id="PF10803">
    <property type="entry name" value="GerPB"/>
    <property type="match status" value="1"/>
</dbReference>
<evidence type="ECO:0000313" key="1">
    <source>
        <dbReference type="EMBL" id="QPC46030.1"/>
    </source>
</evidence>
<dbReference type="KEGG" id="mcui:G8O30_03185"/>
<accession>A0A7S8C9T1</accession>
<dbReference type="EMBL" id="CP049742">
    <property type="protein sequence ID" value="QPC46030.1"/>
    <property type="molecule type" value="Genomic_DNA"/>
</dbReference>
<sequence>MAQIIVHQSIHIQTIRVGAVSNSSVFQIGSAGVIKPTANLNNTGQYQGPAPEPKGFTIVTDSQKISEEIGSSETFTPLTSPRVEG</sequence>
<organism evidence="1 2">
    <name type="scientific">Mangrovibacillus cuniculi</name>
    <dbReference type="NCBI Taxonomy" id="2593652"/>
    <lineage>
        <taxon>Bacteria</taxon>
        <taxon>Bacillati</taxon>
        <taxon>Bacillota</taxon>
        <taxon>Bacilli</taxon>
        <taxon>Bacillales</taxon>
        <taxon>Bacillaceae</taxon>
        <taxon>Mangrovibacillus</taxon>
    </lineage>
</organism>
<name>A0A7S8C9T1_9BACI</name>
<dbReference type="AlphaFoldDB" id="A0A7S8C9T1"/>
<dbReference type="RefSeq" id="WP_239673552.1">
    <property type="nucleotide sequence ID" value="NZ_CP049742.1"/>
</dbReference>
<dbReference type="InterPro" id="IPR024255">
    <property type="entry name" value="GerPB"/>
</dbReference>
<reference evidence="1 2" key="1">
    <citation type="submission" date="2019-07" db="EMBL/GenBank/DDBJ databases">
        <title>Genome sequence of 2 isolates from Red Sea Mangroves.</title>
        <authorList>
            <person name="Sefrji F."/>
            <person name="Michoud G."/>
            <person name="Merlino G."/>
            <person name="Daffonchio D."/>
        </authorList>
    </citation>
    <scope>NUCLEOTIDE SEQUENCE [LARGE SCALE GENOMIC DNA]</scope>
    <source>
        <strain evidence="1 2">R1DC41</strain>
    </source>
</reference>
<dbReference type="Proteomes" id="UP000593626">
    <property type="component" value="Chromosome"/>
</dbReference>
<proteinExistence type="predicted"/>
<evidence type="ECO:0000313" key="2">
    <source>
        <dbReference type="Proteomes" id="UP000593626"/>
    </source>
</evidence>
<protein>
    <submittedName>
        <fullName evidence="1">Spore gernimation protein GerPB</fullName>
    </submittedName>
</protein>
<gene>
    <name evidence="1" type="ORF">G8O30_03185</name>
</gene>
<keyword evidence="2" id="KW-1185">Reference proteome</keyword>